<evidence type="ECO:0000256" key="3">
    <source>
        <dbReference type="ARBA" id="ARBA00023163"/>
    </source>
</evidence>
<accession>A0ABV4CGL0</accession>
<dbReference type="InterPro" id="IPR000485">
    <property type="entry name" value="AsnC-type_HTH_dom"/>
</dbReference>
<dbReference type="PANTHER" id="PTHR30154:SF34">
    <property type="entry name" value="TRANSCRIPTIONAL REGULATOR AZLB"/>
    <property type="match status" value="1"/>
</dbReference>
<evidence type="ECO:0000256" key="2">
    <source>
        <dbReference type="ARBA" id="ARBA00023125"/>
    </source>
</evidence>
<comment type="caution">
    <text evidence="7">The sequence shown here is derived from an EMBL/GenBank/DDBJ whole genome shotgun (WGS) entry which is preliminary data.</text>
</comment>
<feature type="domain" description="Transcription regulator AsnC/Lrp ligand binding" evidence="4">
    <location>
        <begin position="72"/>
        <end position="142"/>
    </location>
</feature>
<dbReference type="SUPFAM" id="SSF46785">
    <property type="entry name" value="Winged helix' DNA-binding domain"/>
    <property type="match status" value="2"/>
</dbReference>
<dbReference type="PANTHER" id="PTHR30154">
    <property type="entry name" value="LEUCINE-RESPONSIVE REGULATORY PROTEIN"/>
    <property type="match status" value="1"/>
</dbReference>
<dbReference type="Pfam" id="PF13404">
    <property type="entry name" value="HTH_AsnC-type"/>
    <property type="match status" value="1"/>
</dbReference>
<sequence>MTGAALVDELDLALIGALQQAPRAPLRALADALGSSASTIGRRWQRLHDDRLLRVIGQLDWNLVSETRPRHVWITTAPGRSPEVARRLAALPEVQYVALTSGRADVYCTAHPGNRAAARDLLTRRIPAVGGVRDTRSDLVLRAVGRADAWCGAPVPDPVRAALAAHRRADPPSPAVAFESLSEPERRAAALLHGNARLTSSDLARELGVSQSSAHRLLGGLLERRVVRPRVEVEPAVLGFQVEAVVALATEPGTTAEVGRALGNHPSARYVSVVAGSATVIHQGVFGDEDALADFLSDDLAGLPGIRSTEVSVVLDVLRRYWIDRDGVRLGEARIPLRGTAPG</sequence>
<dbReference type="Pfam" id="PF01037">
    <property type="entry name" value="AsnC_trans_reg"/>
    <property type="match status" value="2"/>
</dbReference>
<dbReference type="InterPro" id="IPR005471">
    <property type="entry name" value="Tscrpt_reg_IclR_N"/>
</dbReference>
<evidence type="ECO:0000259" key="5">
    <source>
        <dbReference type="Pfam" id="PF09339"/>
    </source>
</evidence>
<gene>
    <name evidence="7" type="ORF">AB8O55_12620</name>
</gene>
<dbReference type="Gene3D" id="3.30.70.920">
    <property type="match status" value="2"/>
</dbReference>
<evidence type="ECO:0000256" key="1">
    <source>
        <dbReference type="ARBA" id="ARBA00023015"/>
    </source>
</evidence>
<name>A0ABV4CGL0_9PSEU</name>
<dbReference type="InterPro" id="IPR011008">
    <property type="entry name" value="Dimeric_a/b-barrel"/>
</dbReference>
<evidence type="ECO:0000313" key="7">
    <source>
        <dbReference type="EMBL" id="MEY8040240.1"/>
    </source>
</evidence>
<dbReference type="InterPro" id="IPR019888">
    <property type="entry name" value="Tscrpt_reg_AsnC-like"/>
</dbReference>
<feature type="domain" description="HTH iclR-type" evidence="5">
    <location>
        <begin position="190"/>
        <end position="228"/>
    </location>
</feature>
<keyword evidence="8" id="KW-1185">Reference proteome</keyword>
<evidence type="ECO:0000259" key="4">
    <source>
        <dbReference type="Pfam" id="PF01037"/>
    </source>
</evidence>
<dbReference type="Gene3D" id="1.10.10.10">
    <property type="entry name" value="Winged helix-like DNA-binding domain superfamily/Winged helix DNA-binding domain"/>
    <property type="match status" value="2"/>
</dbReference>
<dbReference type="Proteomes" id="UP001564626">
    <property type="component" value="Unassembled WGS sequence"/>
</dbReference>
<protein>
    <submittedName>
        <fullName evidence="7">Lrp/AsnC family transcriptional regulator</fullName>
    </submittedName>
</protein>
<dbReference type="InterPro" id="IPR036388">
    <property type="entry name" value="WH-like_DNA-bd_sf"/>
</dbReference>
<feature type="domain" description="Transcription regulator AsnC/Lrp ligand binding" evidence="4">
    <location>
        <begin position="249"/>
        <end position="316"/>
    </location>
</feature>
<proteinExistence type="predicted"/>
<dbReference type="InterPro" id="IPR019887">
    <property type="entry name" value="Tscrpt_reg_AsnC/Lrp_C"/>
</dbReference>
<evidence type="ECO:0000259" key="6">
    <source>
        <dbReference type="Pfam" id="PF13404"/>
    </source>
</evidence>
<dbReference type="InterPro" id="IPR036390">
    <property type="entry name" value="WH_DNA-bd_sf"/>
</dbReference>
<dbReference type="SUPFAM" id="SSF54909">
    <property type="entry name" value="Dimeric alpha+beta barrel"/>
    <property type="match status" value="2"/>
</dbReference>
<dbReference type="Pfam" id="PF09339">
    <property type="entry name" value="HTH_IclR"/>
    <property type="match status" value="1"/>
</dbReference>
<dbReference type="EMBL" id="JBGEHV010000019">
    <property type="protein sequence ID" value="MEY8040240.1"/>
    <property type="molecule type" value="Genomic_DNA"/>
</dbReference>
<feature type="domain" description="HTH asnC-type" evidence="6">
    <location>
        <begin position="8"/>
        <end position="48"/>
    </location>
</feature>
<dbReference type="RefSeq" id="WP_345365607.1">
    <property type="nucleotide sequence ID" value="NZ_BAABII010000016.1"/>
</dbReference>
<keyword evidence="2" id="KW-0238">DNA-binding</keyword>
<keyword evidence="3" id="KW-0804">Transcription</keyword>
<evidence type="ECO:0000313" key="8">
    <source>
        <dbReference type="Proteomes" id="UP001564626"/>
    </source>
</evidence>
<keyword evidence="1" id="KW-0805">Transcription regulation</keyword>
<organism evidence="7 8">
    <name type="scientific">Saccharopolyspora cebuensis</name>
    <dbReference type="NCBI Taxonomy" id="418759"/>
    <lineage>
        <taxon>Bacteria</taxon>
        <taxon>Bacillati</taxon>
        <taxon>Actinomycetota</taxon>
        <taxon>Actinomycetes</taxon>
        <taxon>Pseudonocardiales</taxon>
        <taxon>Pseudonocardiaceae</taxon>
        <taxon>Saccharopolyspora</taxon>
    </lineage>
</organism>
<dbReference type="SMART" id="SM00344">
    <property type="entry name" value="HTH_ASNC"/>
    <property type="match status" value="2"/>
</dbReference>
<reference evidence="7 8" key="1">
    <citation type="submission" date="2024-08" db="EMBL/GenBank/DDBJ databases">
        <title>Genome mining of Saccharopolyspora cebuensis PGLac3 from Nigerian medicinal plant.</title>
        <authorList>
            <person name="Ezeobiora C.E."/>
            <person name="Igbokwe N.H."/>
            <person name="Amin D.H."/>
            <person name="Mendie U.E."/>
        </authorList>
    </citation>
    <scope>NUCLEOTIDE SEQUENCE [LARGE SCALE GENOMIC DNA]</scope>
    <source>
        <strain evidence="7 8">PGLac3</strain>
    </source>
</reference>